<organism evidence="1 2">
    <name type="scientific">Plakobranchus ocellatus</name>
    <dbReference type="NCBI Taxonomy" id="259542"/>
    <lineage>
        <taxon>Eukaryota</taxon>
        <taxon>Metazoa</taxon>
        <taxon>Spiralia</taxon>
        <taxon>Lophotrochozoa</taxon>
        <taxon>Mollusca</taxon>
        <taxon>Gastropoda</taxon>
        <taxon>Heterobranchia</taxon>
        <taxon>Euthyneura</taxon>
        <taxon>Panpulmonata</taxon>
        <taxon>Sacoglossa</taxon>
        <taxon>Placobranchoidea</taxon>
        <taxon>Plakobranchidae</taxon>
        <taxon>Plakobranchus</taxon>
    </lineage>
</organism>
<keyword evidence="2" id="KW-1185">Reference proteome</keyword>
<dbReference type="Proteomes" id="UP000735302">
    <property type="component" value="Unassembled WGS sequence"/>
</dbReference>
<evidence type="ECO:0000313" key="1">
    <source>
        <dbReference type="EMBL" id="GFO41485.1"/>
    </source>
</evidence>
<reference evidence="1 2" key="1">
    <citation type="journal article" date="2021" name="Elife">
        <title>Chloroplast acquisition without the gene transfer in kleptoplastic sea slugs, Plakobranchus ocellatus.</title>
        <authorList>
            <person name="Maeda T."/>
            <person name="Takahashi S."/>
            <person name="Yoshida T."/>
            <person name="Shimamura S."/>
            <person name="Takaki Y."/>
            <person name="Nagai Y."/>
            <person name="Toyoda A."/>
            <person name="Suzuki Y."/>
            <person name="Arimoto A."/>
            <person name="Ishii H."/>
            <person name="Satoh N."/>
            <person name="Nishiyama T."/>
            <person name="Hasebe M."/>
            <person name="Maruyama T."/>
            <person name="Minagawa J."/>
            <person name="Obokata J."/>
            <person name="Shigenobu S."/>
        </authorList>
    </citation>
    <scope>NUCLEOTIDE SEQUENCE [LARGE SCALE GENOMIC DNA]</scope>
</reference>
<name>A0AAV4DBL1_9GAST</name>
<evidence type="ECO:0000313" key="2">
    <source>
        <dbReference type="Proteomes" id="UP000735302"/>
    </source>
</evidence>
<dbReference type="AlphaFoldDB" id="A0AAV4DBL1"/>
<gene>
    <name evidence="1" type="ORF">PoB_006799000</name>
</gene>
<dbReference type="EMBL" id="BLXT01007695">
    <property type="protein sequence ID" value="GFO41485.1"/>
    <property type="molecule type" value="Genomic_DNA"/>
</dbReference>
<protein>
    <submittedName>
        <fullName evidence="1">Uncharacterized protein</fullName>
    </submittedName>
</protein>
<proteinExistence type="predicted"/>
<accession>A0AAV4DBL1</accession>
<comment type="caution">
    <text evidence="1">The sequence shown here is derived from an EMBL/GenBank/DDBJ whole genome shotgun (WGS) entry which is preliminary data.</text>
</comment>
<sequence>MLAAVTLDTRIAVSSPVCFQPNSSLSRSRISSGGCNSGRPFPALGPQAVQGFPVASAHLVVNYDVYAGVQGLQYSRKAQADFSVLIMSNEIRS</sequence>